<evidence type="ECO:0000256" key="1">
    <source>
        <dbReference type="SAM" id="MobiDB-lite"/>
    </source>
</evidence>
<evidence type="ECO:0000313" key="3">
    <source>
        <dbReference type="Proteomes" id="UP000749040"/>
    </source>
</evidence>
<keyword evidence="3" id="KW-1185">Reference proteome</keyword>
<evidence type="ECO:0000313" key="2">
    <source>
        <dbReference type="EMBL" id="MBM9507641.1"/>
    </source>
</evidence>
<accession>A0ABS2TYR3</accession>
<gene>
    <name evidence="2" type="ORF">ITX44_24470</name>
</gene>
<organism evidence="2 3">
    <name type="scientific">Actinacidiphila acididurans</name>
    <dbReference type="NCBI Taxonomy" id="2784346"/>
    <lineage>
        <taxon>Bacteria</taxon>
        <taxon>Bacillati</taxon>
        <taxon>Actinomycetota</taxon>
        <taxon>Actinomycetes</taxon>
        <taxon>Kitasatosporales</taxon>
        <taxon>Streptomycetaceae</taxon>
        <taxon>Actinacidiphila</taxon>
    </lineage>
</organism>
<reference evidence="2 3" key="1">
    <citation type="submission" date="2021-01" db="EMBL/GenBank/DDBJ databases">
        <title>Streptomyces acididurans sp. nov., isolated from a peat swamp forest soil.</title>
        <authorList>
            <person name="Chantavorakit T."/>
            <person name="Duangmal K."/>
        </authorList>
    </citation>
    <scope>NUCLEOTIDE SEQUENCE [LARGE SCALE GENOMIC DNA]</scope>
    <source>
        <strain evidence="2 3">KK5PA1</strain>
    </source>
</reference>
<dbReference type="EMBL" id="JADKYB010000013">
    <property type="protein sequence ID" value="MBM9507641.1"/>
    <property type="molecule type" value="Genomic_DNA"/>
</dbReference>
<proteinExistence type="predicted"/>
<protein>
    <submittedName>
        <fullName evidence="2">Uncharacterized protein</fullName>
    </submittedName>
</protein>
<dbReference type="RefSeq" id="WP_205359492.1">
    <property type="nucleotide sequence ID" value="NZ_JADKYB010000013.1"/>
</dbReference>
<comment type="caution">
    <text evidence="2">The sequence shown here is derived from an EMBL/GenBank/DDBJ whole genome shotgun (WGS) entry which is preliminary data.</text>
</comment>
<dbReference type="Proteomes" id="UP000749040">
    <property type="component" value="Unassembled WGS sequence"/>
</dbReference>
<feature type="region of interest" description="Disordered" evidence="1">
    <location>
        <begin position="44"/>
        <end position="66"/>
    </location>
</feature>
<sequence length="66" mass="6902">MADFTEHEQVISRVVAAREAVAAAMAAPGSAALRAALDELEDSLRHARDLGVPVPPPGEPRQEEAG</sequence>
<name>A0ABS2TYR3_9ACTN</name>